<sequence length="68" mass="7433">MFPRGNIAQNATNFGIPKRWNFGIPKWDFFFMATRPRLSATIGPRHPTEKTESAGGSPITAPSTSTPA</sequence>
<organism evidence="2 3">
    <name type="scientific">Rhizobium ruizarguesonis</name>
    <dbReference type="NCBI Taxonomy" id="2081791"/>
    <lineage>
        <taxon>Bacteria</taxon>
        <taxon>Pseudomonadati</taxon>
        <taxon>Pseudomonadota</taxon>
        <taxon>Alphaproteobacteria</taxon>
        <taxon>Hyphomicrobiales</taxon>
        <taxon>Rhizobiaceae</taxon>
        <taxon>Rhizobium/Agrobacterium group</taxon>
        <taxon>Rhizobium</taxon>
    </lineage>
</organism>
<accession>A0AB38IB18</accession>
<name>A0AB38IB18_9HYPH</name>
<protein>
    <submittedName>
        <fullName evidence="2">Uncharacterized protein</fullName>
    </submittedName>
</protein>
<comment type="caution">
    <text evidence="2">The sequence shown here is derived from an EMBL/GenBank/DDBJ whole genome shotgun (WGS) entry which is preliminary data.</text>
</comment>
<evidence type="ECO:0000256" key="1">
    <source>
        <dbReference type="SAM" id="MobiDB-lite"/>
    </source>
</evidence>
<dbReference type="Proteomes" id="UP000294215">
    <property type="component" value="Unassembled WGS sequence"/>
</dbReference>
<dbReference type="AlphaFoldDB" id="A0AB38IB18"/>
<feature type="region of interest" description="Disordered" evidence="1">
    <location>
        <begin position="40"/>
        <end position="68"/>
    </location>
</feature>
<proteinExistence type="predicted"/>
<dbReference type="EMBL" id="SIMR01000001">
    <property type="protein sequence ID" value="TBC18106.1"/>
    <property type="molecule type" value="Genomic_DNA"/>
</dbReference>
<evidence type="ECO:0000313" key="3">
    <source>
        <dbReference type="Proteomes" id="UP000294215"/>
    </source>
</evidence>
<gene>
    <name evidence="2" type="ORF">ELH40_21350</name>
</gene>
<evidence type="ECO:0000313" key="2">
    <source>
        <dbReference type="EMBL" id="TBC18106.1"/>
    </source>
</evidence>
<reference evidence="2 3" key="1">
    <citation type="submission" date="2019-02" db="EMBL/GenBank/DDBJ databases">
        <title>The genomic architecture of introgression among sibling species of bacteria.</title>
        <authorList>
            <person name="Cavassim M.I.A."/>
            <person name="Moeskjaer S."/>
            <person name="Moslemi C."/>
            <person name="Fields B."/>
            <person name="Bachmann A."/>
            <person name="Vilhjalmsson B."/>
            <person name="Schierup M.H."/>
            <person name="Young J.P.W."/>
            <person name="Andersen S.U."/>
        </authorList>
    </citation>
    <scope>NUCLEOTIDE SEQUENCE [LARGE SCALE GENOMIC DNA]</scope>
    <source>
        <strain evidence="2 3">SM92</strain>
    </source>
</reference>